<dbReference type="InterPro" id="IPR056924">
    <property type="entry name" value="SH3_Tf2-1"/>
</dbReference>
<accession>A0A0L0VGQ1</accession>
<reference evidence="4" key="1">
    <citation type="submission" date="2014-03" db="EMBL/GenBank/DDBJ databases">
        <title>The Genome Sequence of Puccinia striiformis f. sp. tritici PST-78.</title>
        <authorList>
            <consortium name="The Broad Institute Genome Sequencing Platform"/>
            <person name="Cuomo C."/>
            <person name="Hulbert S."/>
            <person name="Chen X."/>
            <person name="Walker B."/>
            <person name="Young S.K."/>
            <person name="Zeng Q."/>
            <person name="Gargeya S."/>
            <person name="Fitzgerald M."/>
            <person name="Haas B."/>
            <person name="Abouelleil A."/>
            <person name="Alvarado L."/>
            <person name="Arachchi H.M."/>
            <person name="Berlin A.M."/>
            <person name="Chapman S.B."/>
            <person name="Goldberg J."/>
            <person name="Griggs A."/>
            <person name="Gujja S."/>
            <person name="Hansen M."/>
            <person name="Howarth C."/>
            <person name="Imamovic A."/>
            <person name="Larimer J."/>
            <person name="McCowan C."/>
            <person name="Montmayeur A."/>
            <person name="Murphy C."/>
            <person name="Neiman D."/>
            <person name="Pearson M."/>
            <person name="Priest M."/>
            <person name="Roberts A."/>
            <person name="Saif S."/>
            <person name="Shea T."/>
            <person name="Sisk P."/>
            <person name="Sykes S."/>
            <person name="Wortman J."/>
            <person name="Nusbaum C."/>
            <person name="Birren B."/>
        </authorList>
    </citation>
    <scope>NUCLEOTIDE SEQUENCE [LARGE SCALE GENOMIC DNA]</scope>
    <source>
        <strain evidence="4">race PST-78</strain>
    </source>
</reference>
<dbReference type="InterPro" id="IPR016197">
    <property type="entry name" value="Chromo-like_dom_sf"/>
</dbReference>
<comment type="caution">
    <text evidence="3">The sequence shown here is derived from an EMBL/GenBank/DDBJ whole genome shotgun (WGS) entry which is preliminary data.</text>
</comment>
<organism evidence="3 4">
    <name type="scientific">Puccinia striiformis f. sp. tritici PST-78</name>
    <dbReference type="NCBI Taxonomy" id="1165861"/>
    <lineage>
        <taxon>Eukaryota</taxon>
        <taxon>Fungi</taxon>
        <taxon>Dikarya</taxon>
        <taxon>Basidiomycota</taxon>
        <taxon>Pucciniomycotina</taxon>
        <taxon>Pucciniomycetes</taxon>
        <taxon>Pucciniales</taxon>
        <taxon>Pucciniaceae</taxon>
        <taxon>Puccinia</taxon>
    </lineage>
</organism>
<dbReference type="Proteomes" id="UP000054564">
    <property type="component" value="Unassembled WGS sequence"/>
</dbReference>
<proteinExistence type="predicted"/>
<sequence length="273" mass="30172">MTPFELEKGWIPHMPKDLLLSKAVTLHPSAERFQLMMSSAEHHASKCVQEAVTYNKERWDKSHRAHNIQVGDRVLVSTVNFQNLGGNKKLKDQFVGPFFVKALHGPNAVELILTEGYDLKHPTFPVSLLKKYVARGGEESVPSPPVPVLTEEPAVGTPSKILDEKLTRIQGQDCRLYLTRFKNSAPDLDKWLPKESIPNAEVLLRRFRSSKRGVDTRIQAVLFCGGECQPPASCDSAGDQQLTAKPPVIPCPGPPRGRVGTSAAEKAAKRDLP</sequence>
<feature type="region of interest" description="Disordered" evidence="1">
    <location>
        <begin position="234"/>
        <end position="273"/>
    </location>
</feature>
<evidence type="ECO:0000259" key="2">
    <source>
        <dbReference type="Pfam" id="PF24626"/>
    </source>
</evidence>
<dbReference type="OrthoDB" id="2515364at2759"/>
<feature type="domain" description="Tf2-1-like SH3-like" evidence="2">
    <location>
        <begin position="71"/>
        <end position="133"/>
    </location>
</feature>
<protein>
    <recommendedName>
        <fullName evidence="2">Tf2-1-like SH3-like domain-containing protein</fullName>
    </recommendedName>
</protein>
<dbReference type="SUPFAM" id="SSF54160">
    <property type="entry name" value="Chromo domain-like"/>
    <property type="match status" value="1"/>
</dbReference>
<evidence type="ECO:0000313" key="3">
    <source>
        <dbReference type="EMBL" id="KNE98428.1"/>
    </source>
</evidence>
<dbReference type="STRING" id="1165861.A0A0L0VGQ1"/>
<dbReference type="AlphaFoldDB" id="A0A0L0VGQ1"/>
<name>A0A0L0VGQ1_9BASI</name>
<keyword evidence="4" id="KW-1185">Reference proteome</keyword>
<evidence type="ECO:0000313" key="4">
    <source>
        <dbReference type="Proteomes" id="UP000054564"/>
    </source>
</evidence>
<dbReference type="EMBL" id="AJIL01000057">
    <property type="protein sequence ID" value="KNE98428.1"/>
    <property type="molecule type" value="Genomic_DNA"/>
</dbReference>
<dbReference type="Pfam" id="PF24626">
    <property type="entry name" value="SH3_Tf2-1"/>
    <property type="match status" value="1"/>
</dbReference>
<gene>
    <name evidence="3" type="ORF">PSTG_08342</name>
</gene>
<evidence type="ECO:0000256" key="1">
    <source>
        <dbReference type="SAM" id="MobiDB-lite"/>
    </source>
</evidence>